<keyword evidence="2" id="KW-0812">Transmembrane</keyword>
<dbReference type="EMBL" id="FJOG01000054">
    <property type="protein sequence ID" value="CZR68358.1"/>
    <property type="molecule type" value="Genomic_DNA"/>
</dbReference>
<keyword evidence="4" id="KW-1185">Reference proteome</keyword>
<keyword evidence="2" id="KW-0472">Membrane</keyword>
<feature type="transmembrane region" description="Helical" evidence="2">
    <location>
        <begin position="86"/>
        <end position="106"/>
    </location>
</feature>
<evidence type="ECO:0000313" key="3">
    <source>
        <dbReference type="EMBL" id="CZR68358.1"/>
    </source>
</evidence>
<proteinExistence type="predicted"/>
<keyword evidence="2" id="KW-1133">Transmembrane helix</keyword>
<dbReference type="Proteomes" id="UP000184330">
    <property type="component" value="Unassembled WGS sequence"/>
</dbReference>
<organism evidence="3 4">
    <name type="scientific">Phialocephala subalpina</name>
    <dbReference type="NCBI Taxonomy" id="576137"/>
    <lineage>
        <taxon>Eukaryota</taxon>
        <taxon>Fungi</taxon>
        <taxon>Dikarya</taxon>
        <taxon>Ascomycota</taxon>
        <taxon>Pezizomycotina</taxon>
        <taxon>Leotiomycetes</taxon>
        <taxon>Helotiales</taxon>
        <taxon>Mollisiaceae</taxon>
        <taxon>Phialocephala</taxon>
        <taxon>Phialocephala fortinii species complex</taxon>
    </lineage>
</organism>
<feature type="region of interest" description="Disordered" evidence="1">
    <location>
        <begin position="152"/>
        <end position="174"/>
    </location>
</feature>
<feature type="transmembrane region" description="Helical" evidence="2">
    <location>
        <begin position="12"/>
        <end position="34"/>
    </location>
</feature>
<dbReference type="AlphaFoldDB" id="A0A1L7XTQ0"/>
<dbReference type="OrthoDB" id="10538244at2759"/>
<sequence>MPSRPRTVEDASEWSATLLFWQFIAIVISLYPIILCMTLDFGFMKPPDIRDIHWFLWVLLLGDIALLLSLAVEGKRLVEGRLTVDLYAKLAAVKCLYLLIVFWGVFGREMNTTDWGRWEFVLASLFFLCPFVTPLLLAVYLKIREGRDSEEVDGETRPLLGARTLQEPEEGRPL</sequence>
<evidence type="ECO:0000256" key="1">
    <source>
        <dbReference type="SAM" id="MobiDB-lite"/>
    </source>
</evidence>
<evidence type="ECO:0000313" key="4">
    <source>
        <dbReference type="Proteomes" id="UP000184330"/>
    </source>
</evidence>
<feature type="transmembrane region" description="Helical" evidence="2">
    <location>
        <begin position="54"/>
        <end position="74"/>
    </location>
</feature>
<protein>
    <recommendedName>
        <fullName evidence="5">Transmembrane protein</fullName>
    </recommendedName>
</protein>
<gene>
    <name evidence="3" type="ORF">PAC_18257</name>
</gene>
<reference evidence="3 4" key="1">
    <citation type="submission" date="2016-03" db="EMBL/GenBank/DDBJ databases">
        <authorList>
            <person name="Ploux O."/>
        </authorList>
    </citation>
    <scope>NUCLEOTIDE SEQUENCE [LARGE SCALE GENOMIC DNA]</scope>
    <source>
        <strain evidence="3 4">UAMH 11012</strain>
    </source>
</reference>
<evidence type="ECO:0000256" key="2">
    <source>
        <dbReference type="SAM" id="Phobius"/>
    </source>
</evidence>
<evidence type="ECO:0008006" key="5">
    <source>
        <dbReference type="Google" id="ProtNLM"/>
    </source>
</evidence>
<name>A0A1L7XTQ0_9HELO</name>
<accession>A0A1L7XTQ0</accession>
<feature type="transmembrane region" description="Helical" evidence="2">
    <location>
        <begin position="118"/>
        <end position="141"/>
    </location>
</feature>